<dbReference type="Proteomes" id="UP000027195">
    <property type="component" value="Unassembled WGS sequence"/>
</dbReference>
<keyword evidence="1" id="KW-1133">Transmembrane helix</keyword>
<keyword evidence="3" id="KW-1185">Reference proteome</keyword>
<keyword evidence="1" id="KW-0812">Transmembrane</keyword>
<evidence type="ECO:0000313" key="2">
    <source>
        <dbReference type="EMBL" id="KDQ09991.1"/>
    </source>
</evidence>
<name>A0A067MEI4_BOTB1</name>
<feature type="transmembrane region" description="Helical" evidence="1">
    <location>
        <begin position="50"/>
        <end position="73"/>
    </location>
</feature>
<reference evidence="3" key="1">
    <citation type="journal article" date="2014" name="Proc. Natl. Acad. Sci. U.S.A.">
        <title>Extensive sampling of basidiomycete genomes demonstrates inadequacy of the white-rot/brown-rot paradigm for wood decay fungi.</title>
        <authorList>
            <person name="Riley R."/>
            <person name="Salamov A.A."/>
            <person name="Brown D.W."/>
            <person name="Nagy L.G."/>
            <person name="Floudas D."/>
            <person name="Held B.W."/>
            <person name="Levasseur A."/>
            <person name="Lombard V."/>
            <person name="Morin E."/>
            <person name="Otillar R."/>
            <person name="Lindquist E.A."/>
            <person name="Sun H."/>
            <person name="LaButti K.M."/>
            <person name="Schmutz J."/>
            <person name="Jabbour D."/>
            <person name="Luo H."/>
            <person name="Baker S.E."/>
            <person name="Pisabarro A.G."/>
            <person name="Walton J.D."/>
            <person name="Blanchette R.A."/>
            <person name="Henrissat B."/>
            <person name="Martin F."/>
            <person name="Cullen D."/>
            <person name="Hibbett D.S."/>
            <person name="Grigoriev I.V."/>
        </authorList>
    </citation>
    <scope>NUCLEOTIDE SEQUENCE [LARGE SCALE GENOMIC DNA]</scope>
    <source>
        <strain evidence="3">FD-172 SS1</strain>
    </source>
</reference>
<feature type="transmembrane region" description="Helical" evidence="1">
    <location>
        <begin position="191"/>
        <end position="212"/>
    </location>
</feature>
<dbReference type="OrthoDB" id="3197626at2759"/>
<accession>A0A067MEI4</accession>
<proteinExistence type="predicted"/>
<evidence type="ECO:0000256" key="1">
    <source>
        <dbReference type="SAM" id="Phobius"/>
    </source>
</evidence>
<dbReference type="HOGENOM" id="CLU_059054_0_0_1"/>
<feature type="transmembrane region" description="Helical" evidence="1">
    <location>
        <begin position="163"/>
        <end position="184"/>
    </location>
</feature>
<dbReference type="STRING" id="930990.A0A067MEI4"/>
<feature type="transmembrane region" description="Helical" evidence="1">
    <location>
        <begin position="224"/>
        <end position="246"/>
    </location>
</feature>
<keyword evidence="1" id="KW-0472">Membrane</keyword>
<dbReference type="AlphaFoldDB" id="A0A067MEI4"/>
<evidence type="ECO:0008006" key="4">
    <source>
        <dbReference type="Google" id="ProtNLM"/>
    </source>
</evidence>
<feature type="transmembrane region" description="Helical" evidence="1">
    <location>
        <begin position="85"/>
        <end position="106"/>
    </location>
</feature>
<evidence type="ECO:0000313" key="3">
    <source>
        <dbReference type="Proteomes" id="UP000027195"/>
    </source>
</evidence>
<feature type="transmembrane region" description="Helical" evidence="1">
    <location>
        <begin position="20"/>
        <end position="38"/>
    </location>
</feature>
<feature type="transmembrane region" description="Helical" evidence="1">
    <location>
        <begin position="118"/>
        <end position="140"/>
    </location>
</feature>
<sequence length="307" mass="34196">MPDWSDPLEIQRDTEVFVKILILLLGLYTWEVLGSLRFEWQVISGKKKFTWLMVVYFLCKYSLLMCLIVVNIATGVSTEVNCGALYTFSQIAGNTAIGTTSALLMFRTFAIWSTKKYIVIPLCVLFLGQWALLLHGYTIVKSSWSPEAMACVVYTKPEIIKAIYVYTMLFDLTVLLLSIAGLLLSPARSGLWGLLFTDGVIYFIASFTAYLFPVVFAYLNLNPAMNIICPVPASVCSGIVACRLFVRLSDRVHADVYIPEALVGPSEAKGRINHNCSTSTPIVVDIHIRHSAKGSESYTSDVDDEHF</sequence>
<dbReference type="EMBL" id="KL198072">
    <property type="protein sequence ID" value="KDQ09991.1"/>
    <property type="molecule type" value="Genomic_DNA"/>
</dbReference>
<gene>
    <name evidence="2" type="ORF">BOTBODRAFT_36610</name>
</gene>
<dbReference type="InParanoid" id="A0A067MEI4"/>
<organism evidence="2 3">
    <name type="scientific">Botryobasidium botryosum (strain FD-172 SS1)</name>
    <dbReference type="NCBI Taxonomy" id="930990"/>
    <lineage>
        <taxon>Eukaryota</taxon>
        <taxon>Fungi</taxon>
        <taxon>Dikarya</taxon>
        <taxon>Basidiomycota</taxon>
        <taxon>Agaricomycotina</taxon>
        <taxon>Agaricomycetes</taxon>
        <taxon>Cantharellales</taxon>
        <taxon>Botryobasidiaceae</taxon>
        <taxon>Botryobasidium</taxon>
    </lineage>
</organism>
<protein>
    <recommendedName>
        <fullName evidence="4">Integral membrane protein</fullName>
    </recommendedName>
</protein>